<dbReference type="InParanoid" id="A0A0D2AHL4"/>
<evidence type="ECO:0000256" key="1">
    <source>
        <dbReference type="ARBA" id="ARBA00022801"/>
    </source>
</evidence>
<dbReference type="Gene3D" id="3.40.50.1820">
    <property type="entry name" value="alpha/beta hydrolase"/>
    <property type="match status" value="1"/>
</dbReference>
<evidence type="ECO:0000256" key="2">
    <source>
        <dbReference type="ARBA" id="ARBA00038334"/>
    </source>
</evidence>
<dbReference type="GeneID" id="27311177"/>
<dbReference type="HOGENOM" id="CLU_020336_7_2_1"/>
<evidence type="ECO:0000313" key="5">
    <source>
        <dbReference type="Proteomes" id="UP000053259"/>
    </source>
</evidence>
<gene>
    <name evidence="4" type="ORF">PV09_03204</name>
</gene>
<dbReference type="VEuPathDB" id="FungiDB:PV09_03204"/>
<reference evidence="4 5" key="1">
    <citation type="submission" date="2015-01" db="EMBL/GenBank/DDBJ databases">
        <title>The Genome Sequence of Ochroconis gallopava CBS43764.</title>
        <authorList>
            <consortium name="The Broad Institute Genomics Platform"/>
            <person name="Cuomo C."/>
            <person name="de Hoog S."/>
            <person name="Gorbushina A."/>
            <person name="Stielow B."/>
            <person name="Teixiera M."/>
            <person name="Abouelleil A."/>
            <person name="Chapman S.B."/>
            <person name="Priest M."/>
            <person name="Young S.K."/>
            <person name="Wortman J."/>
            <person name="Nusbaum C."/>
            <person name="Birren B."/>
        </authorList>
    </citation>
    <scope>NUCLEOTIDE SEQUENCE [LARGE SCALE GENOMIC DNA]</scope>
    <source>
        <strain evidence="4 5">CBS 43764</strain>
    </source>
</reference>
<dbReference type="InterPro" id="IPR000639">
    <property type="entry name" value="Epox_hydrolase-like"/>
</dbReference>
<dbReference type="PRINTS" id="PR00412">
    <property type="entry name" value="EPOXHYDRLASE"/>
</dbReference>
<dbReference type="STRING" id="253628.A0A0D2AHL4"/>
<sequence>MALWTEHSFTFDNGQSKLRYLSSGPENGPLIIFIHGWPGCAETWKPQLQSLSTLGFRVVAPDMRGYGGSTCTKEVTDYRMERHNLDMLALIQHLNRPNAVWVGHDWGAILVWGFAAHYPEKCVAVSNICVPYRTCEFGIEHMISLVNRDVYPEDKLPNGQWDYVVFHNESPEEMVRQLESNPENAMKALYARGHPERVGKPSMTAFTRANGGWFKNGIPDIPLEMTVLNGHPDILEALVRTVTMNGMQGPDDYYRNFELNAEYTKSPKNGGVLSFPVLFIGATYDSILDTTTNAKMVAPMREYCTDLTEVNIDAGHWVGLEKPLETNAALARWLVESVGDYWPGAALVRTLKTRGGSNL</sequence>
<evidence type="ECO:0000313" key="4">
    <source>
        <dbReference type="EMBL" id="KIW06025.1"/>
    </source>
</evidence>
<keyword evidence="5" id="KW-1185">Reference proteome</keyword>
<dbReference type="OrthoDB" id="408373at2759"/>
<feature type="domain" description="AB hydrolase-1" evidence="3">
    <location>
        <begin position="29"/>
        <end position="130"/>
    </location>
</feature>
<dbReference type="SUPFAM" id="SSF53474">
    <property type="entry name" value="alpha/beta-Hydrolases"/>
    <property type="match status" value="1"/>
</dbReference>
<dbReference type="InterPro" id="IPR000073">
    <property type="entry name" value="AB_hydrolase_1"/>
</dbReference>
<dbReference type="InterPro" id="IPR029058">
    <property type="entry name" value="AB_hydrolase_fold"/>
</dbReference>
<proteinExistence type="inferred from homology"/>
<dbReference type="Proteomes" id="UP000053259">
    <property type="component" value="Unassembled WGS sequence"/>
</dbReference>
<accession>A0A0D2AHL4</accession>
<comment type="similarity">
    <text evidence="2">Belongs to the AB hydrolase superfamily. Epoxide hydrolase family.</text>
</comment>
<keyword evidence="1" id="KW-0378">Hydrolase</keyword>
<dbReference type="RefSeq" id="XP_016215894.1">
    <property type="nucleotide sequence ID" value="XM_016356371.1"/>
</dbReference>
<dbReference type="EMBL" id="KN847536">
    <property type="protein sequence ID" value="KIW06025.1"/>
    <property type="molecule type" value="Genomic_DNA"/>
</dbReference>
<dbReference type="GO" id="GO:0016787">
    <property type="term" value="F:hydrolase activity"/>
    <property type="evidence" value="ECO:0007669"/>
    <property type="project" value="UniProtKB-KW"/>
</dbReference>
<dbReference type="Pfam" id="PF00561">
    <property type="entry name" value="Abhydrolase_1"/>
    <property type="match status" value="1"/>
</dbReference>
<organism evidence="4 5">
    <name type="scientific">Verruconis gallopava</name>
    <dbReference type="NCBI Taxonomy" id="253628"/>
    <lineage>
        <taxon>Eukaryota</taxon>
        <taxon>Fungi</taxon>
        <taxon>Dikarya</taxon>
        <taxon>Ascomycota</taxon>
        <taxon>Pezizomycotina</taxon>
        <taxon>Dothideomycetes</taxon>
        <taxon>Pleosporomycetidae</taxon>
        <taxon>Venturiales</taxon>
        <taxon>Sympoventuriaceae</taxon>
        <taxon>Verruconis</taxon>
    </lineage>
</organism>
<name>A0A0D2AHL4_9PEZI</name>
<protein>
    <recommendedName>
        <fullName evidence="3">AB hydrolase-1 domain-containing protein</fullName>
    </recommendedName>
</protein>
<evidence type="ECO:0000259" key="3">
    <source>
        <dbReference type="Pfam" id="PF00561"/>
    </source>
</evidence>
<dbReference type="AlphaFoldDB" id="A0A0D2AHL4"/>
<dbReference type="PANTHER" id="PTHR43329">
    <property type="entry name" value="EPOXIDE HYDROLASE"/>
    <property type="match status" value="1"/>
</dbReference>